<name>A0A8S3T603_MYTED</name>
<accession>A0A8S3T603</accession>
<feature type="region of interest" description="Disordered" evidence="1">
    <location>
        <begin position="309"/>
        <end position="418"/>
    </location>
</feature>
<protein>
    <submittedName>
        <fullName evidence="3">Uncharacterized protein</fullName>
    </submittedName>
</protein>
<feature type="compositionally biased region" description="Polar residues" evidence="1">
    <location>
        <begin position="382"/>
        <end position="402"/>
    </location>
</feature>
<evidence type="ECO:0000313" key="4">
    <source>
        <dbReference type="Proteomes" id="UP000683360"/>
    </source>
</evidence>
<evidence type="ECO:0000256" key="1">
    <source>
        <dbReference type="SAM" id="MobiDB-lite"/>
    </source>
</evidence>
<dbReference type="OrthoDB" id="6097506at2759"/>
<feature type="compositionally biased region" description="Basic and acidic residues" evidence="1">
    <location>
        <begin position="315"/>
        <end position="331"/>
    </location>
</feature>
<evidence type="ECO:0000313" key="3">
    <source>
        <dbReference type="EMBL" id="CAG2228866.1"/>
    </source>
</evidence>
<comment type="caution">
    <text evidence="3">The sequence shown here is derived from an EMBL/GenBank/DDBJ whole genome shotgun (WGS) entry which is preliminary data.</text>
</comment>
<feature type="transmembrane region" description="Helical" evidence="2">
    <location>
        <begin position="39"/>
        <end position="60"/>
    </location>
</feature>
<dbReference type="Proteomes" id="UP000683360">
    <property type="component" value="Unassembled WGS sequence"/>
</dbReference>
<feature type="compositionally biased region" description="Basic and acidic residues" evidence="1">
    <location>
        <begin position="363"/>
        <end position="380"/>
    </location>
</feature>
<organism evidence="3 4">
    <name type="scientific">Mytilus edulis</name>
    <name type="common">Blue mussel</name>
    <dbReference type="NCBI Taxonomy" id="6550"/>
    <lineage>
        <taxon>Eukaryota</taxon>
        <taxon>Metazoa</taxon>
        <taxon>Spiralia</taxon>
        <taxon>Lophotrochozoa</taxon>
        <taxon>Mollusca</taxon>
        <taxon>Bivalvia</taxon>
        <taxon>Autobranchia</taxon>
        <taxon>Pteriomorphia</taxon>
        <taxon>Mytilida</taxon>
        <taxon>Mytiloidea</taxon>
        <taxon>Mytilidae</taxon>
        <taxon>Mytilinae</taxon>
        <taxon>Mytilus</taxon>
    </lineage>
</organism>
<feature type="compositionally biased region" description="Basic and acidic residues" evidence="1">
    <location>
        <begin position="404"/>
        <end position="418"/>
    </location>
</feature>
<gene>
    <name evidence="3" type="ORF">MEDL_41787</name>
</gene>
<feature type="compositionally biased region" description="Polar residues" evidence="1">
    <location>
        <begin position="346"/>
        <end position="359"/>
    </location>
</feature>
<keyword evidence="2" id="KW-1133">Transmembrane helix</keyword>
<evidence type="ECO:0000256" key="2">
    <source>
        <dbReference type="SAM" id="Phobius"/>
    </source>
</evidence>
<keyword evidence="4" id="KW-1185">Reference proteome</keyword>
<reference evidence="3" key="1">
    <citation type="submission" date="2021-03" db="EMBL/GenBank/DDBJ databases">
        <authorList>
            <person name="Bekaert M."/>
        </authorList>
    </citation>
    <scope>NUCLEOTIDE SEQUENCE</scope>
</reference>
<dbReference type="AlphaFoldDB" id="A0A8S3T603"/>
<keyword evidence="2" id="KW-0472">Membrane</keyword>
<keyword evidence="2" id="KW-0812">Transmembrane</keyword>
<proteinExistence type="predicted"/>
<dbReference type="EMBL" id="CAJPWZ010002010">
    <property type="protein sequence ID" value="CAG2228866.1"/>
    <property type="molecule type" value="Genomic_DNA"/>
</dbReference>
<sequence>MTTISERNIFQIIGIIYSIKIQTASAQCSLQTLCLEMKIVVIGCGTVAVAAIIGFVFIACRGSKQREPPPKKHQPTVRKSKIKSVVVYDEIDESPVNAKQKNKEDNRYRYEEVVIKRSSGLNYDDLVHRRRKSKIPIPRGLFKKKRRVQVLKSQITAKDNVYSVDILESEHDNEPISDKKDVEKQVVIELEQFDGETKTQDIIISETNDTKCSFVENALSENTIKTNGDCAISSEISNTETSSTDSEKVQIEENKLDKLTIESNKVIGNQKDKNDSCEISNTETSSIDSEKLQINENKLDKLTIESFKLNGNQNDKNDSCETDNALRETDSKMNNTATRTREVLTKLSNETSETSNYDNSLKFLKDRTKGKPPKVHDKPSKNTKNNITGSSHNQMKPFTQQDNESEKITEKKKDPIDQVDDRIEYINLRLK</sequence>